<organism evidence="4 5">
    <name type="scientific">Amphibalanus amphitrite</name>
    <name type="common">Striped barnacle</name>
    <name type="synonym">Balanus amphitrite</name>
    <dbReference type="NCBI Taxonomy" id="1232801"/>
    <lineage>
        <taxon>Eukaryota</taxon>
        <taxon>Metazoa</taxon>
        <taxon>Ecdysozoa</taxon>
        <taxon>Arthropoda</taxon>
        <taxon>Crustacea</taxon>
        <taxon>Multicrustacea</taxon>
        <taxon>Cirripedia</taxon>
        <taxon>Thoracica</taxon>
        <taxon>Thoracicalcarea</taxon>
        <taxon>Balanomorpha</taxon>
        <taxon>Balanoidea</taxon>
        <taxon>Balanidae</taxon>
        <taxon>Amphibalaninae</taxon>
        <taxon>Amphibalanus</taxon>
    </lineage>
</organism>
<keyword evidence="3" id="KW-0333">Golgi apparatus</keyword>
<reference evidence="4 5" key="1">
    <citation type="submission" date="2019-07" db="EMBL/GenBank/DDBJ databases">
        <title>Draft genome assembly of a fouling barnacle, Amphibalanus amphitrite (Darwin, 1854): The first reference genome for Thecostraca.</title>
        <authorList>
            <person name="Kim W."/>
        </authorList>
    </citation>
    <scope>NUCLEOTIDE SEQUENCE [LARGE SCALE GENOMIC DNA]</scope>
    <source>
        <strain evidence="4">SNU_AA5</strain>
        <tissue evidence="4">Soma without cirri and trophi</tissue>
    </source>
</reference>
<evidence type="ECO:0000256" key="3">
    <source>
        <dbReference type="RuleBase" id="RU363129"/>
    </source>
</evidence>
<keyword evidence="3" id="KW-0735">Signal-anchor</keyword>
<dbReference type="InterPro" id="IPR002516">
    <property type="entry name" value="Glyco_trans_11"/>
</dbReference>
<dbReference type="Proteomes" id="UP000440578">
    <property type="component" value="Unassembled WGS sequence"/>
</dbReference>
<keyword evidence="2 3" id="KW-0808">Transferase</keyword>
<comment type="similarity">
    <text evidence="3">Belongs to the glycosyltransferase 11 family.</text>
</comment>
<proteinExistence type="inferred from homology"/>
<dbReference type="Pfam" id="PF01531">
    <property type="entry name" value="Glyco_transf_11"/>
    <property type="match status" value="1"/>
</dbReference>
<sequence length="304" mass="34082">MVDVCGQLGHSTPPAQPTGCRKAISYDAIGRLGNLMGLYAIIYSLGRSYGATGYVESGMWGTLHKYFPGISLKSVELAPQDAVWEDITYQEVHRKLECQPGENNAEPSYYRIMDWPARNGIDVFHPFRAELRHEFTFAAALQDEAQTFLRSARGNRTSATYIGFHVRRTDFEAYVRKKYGRTLPDVEYFERTLTYYRERFSDALFIVCSDDIDFVTERLNAKQNDDILIAGNRDISDPGRDMALLSACNHSVVTVGTYGFWGAYLAGGTVLAPDEKAHLSRADGSVPLMVVQKAGATNWVMLWS</sequence>
<dbReference type="EMBL" id="VIIS01000825">
    <property type="protein sequence ID" value="KAF0304659.1"/>
    <property type="molecule type" value="Genomic_DNA"/>
</dbReference>
<evidence type="ECO:0000256" key="1">
    <source>
        <dbReference type="ARBA" id="ARBA00022676"/>
    </source>
</evidence>
<keyword evidence="1 3" id="KW-0328">Glycosyltransferase</keyword>
<dbReference type="OrthoDB" id="10010525at2759"/>
<dbReference type="PANTHER" id="PTHR11927">
    <property type="entry name" value="GALACTOSIDE 2-L-FUCOSYLTRANSFERASE"/>
    <property type="match status" value="1"/>
</dbReference>
<evidence type="ECO:0000256" key="2">
    <source>
        <dbReference type="ARBA" id="ARBA00022679"/>
    </source>
</evidence>
<keyword evidence="3" id="KW-0325">Glycoprotein</keyword>
<comment type="subcellular location">
    <subcellularLocation>
        <location evidence="3">Golgi apparatus</location>
        <location evidence="3">Golgi stack membrane</location>
        <topology evidence="3">Single-pass type II membrane protein</topology>
    </subcellularLocation>
</comment>
<keyword evidence="3" id="KW-0812">Transmembrane</keyword>
<name>A0A6A4WHG4_AMPAM</name>
<dbReference type="CDD" id="cd11301">
    <property type="entry name" value="Fut1_Fut2_like"/>
    <property type="match status" value="1"/>
</dbReference>
<dbReference type="PANTHER" id="PTHR11927:SF9">
    <property type="entry name" value="L-FUCOSYLTRANSFERASE"/>
    <property type="match status" value="1"/>
</dbReference>
<keyword evidence="5" id="KW-1185">Reference proteome</keyword>
<dbReference type="EC" id="2.4.1.-" evidence="3"/>
<accession>A0A6A4WHG4</accession>
<dbReference type="GO" id="GO:0005975">
    <property type="term" value="P:carbohydrate metabolic process"/>
    <property type="evidence" value="ECO:0007669"/>
    <property type="project" value="InterPro"/>
</dbReference>
<dbReference type="GO" id="GO:0008107">
    <property type="term" value="F:galactoside 2-alpha-L-fucosyltransferase activity"/>
    <property type="evidence" value="ECO:0007669"/>
    <property type="project" value="InterPro"/>
</dbReference>
<gene>
    <name evidence="4" type="primary">FUT2_8</name>
    <name evidence="4" type="ORF">FJT64_002703</name>
</gene>
<evidence type="ECO:0000313" key="5">
    <source>
        <dbReference type="Proteomes" id="UP000440578"/>
    </source>
</evidence>
<protein>
    <recommendedName>
        <fullName evidence="3">L-Fucosyltransferase</fullName>
        <ecNumber evidence="3">2.4.1.-</ecNumber>
    </recommendedName>
</protein>
<comment type="pathway">
    <text evidence="3">Protein modification; protein glycosylation.</text>
</comment>
<dbReference type="AlphaFoldDB" id="A0A6A4WHG4"/>
<evidence type="ECO:0000313" key="4">
    <source>
        <dbReference type="EMBL" id="KAF0304659.1"/>
    </source>
</evidence>
<dbReference type="UniPathway" id="UPA00378"/>
<dbReference type="GO" id="GO:0032580">
    <property type="term" value="C:Golgi cisterna membrane"/>
    <property type="evidence" value="ECO:0007669"/>
    <property type="project" value="UniProtKB-SubCell"/>
</dbReference>
<comment type="caution">
    <text evidence="4">The sequence shown here is derived from an EMBL/GenBank/DDBJ whole genome shotgun (WGS) entry which is preliminary data.</text>
</comment>